<dbReference type="PANTHER" id="PTHR33993">
    <property type="entry name" value="GLYOXALASE-RELATED"/>
    <property type="match status" value="1"/>
</dbReference>
<reference evidence="2 3" key="1">
    <citation type="submission" date="2020-08" db="EMBL/GenBank/DDBJ databases">
        <title>Genomic Encyclopedia of Type Strains, Phase IV (KMG-IV): sequencing the most valuable type-strain genomes for metagenomic binning, comparative biology and taxonomic classification.</title>
        <authorList>
            <person name="Goeker M."/>
        </authorList>
    </citation>
    <scope>NUCLEOTIDE SEQUENCE [LARGE SCALE GENOMIC DNA]</scope>
    <source>
        <strain evidence="2 3">DSM 103737</strain>
    </source>
</reference>
<dbReference type="PROSITE" id="PS51819">
    <property type="entry name" value="VOC"/>
    <property type="match status" value="1"/>
</dbReference>
<dbReference type="AlphaFoldDB" id="A0A840C3V3"/>
<evidence type="ECO:0000259" key="1">
    <source>
        <dbReference type="PROSITE" id="PS51819"/>
    </source>
</evidence>
<evidence type="ECO:0000313" key="2">
    <source>
        <dbReference type="EMBL" id="MBB4017097.1"/>
    </source>
</evidence>
<dbReference type="Gene3D" id="3.10.180.10">
    <property type="entry name" value="2,3-Dihydroxybiphenyl 1,2-Dioxygenase, domain 1"/>
    <property type="match status" value="1"/>
</dbReference>
<dbReference type="InterPro" id="IPR052164">
    <property type="entry name" value="Anthracycline_SecMetBiosynth"/>
</dbReference>
<keyword evidence="3" id="KW-1185">Reference proteome</keyword>
<sequence>MHGTFVWNELATDDVEAAKAFYAETLGWSFEPFAIPDGDYFVARVGETFAGGVTGLACGALPEAREPYWFSFISVADVDAAVARALALGGSIVRAAVDVPNVGRVAIVRDPQGAPIGWMTPVG</sequence>
<comment type="caution">
    <text evidence="2">The sequence shown here is derived from an EMBL/GenBank/DDBJ whole genome shotgun (WGS) entry which is preliminary data.</text>
</comment>
<dbReference type="EMBL" id="JACIEN010000002">
    <property type="protein sequence ID" value="MBB4017097.1"/>
    <property type="molecule type" value="Genomic_DNA"/>
</dbReference>
<protein>
    <recommendedName>
        <fullName evidence="1">VOC domain-containing protein</fullName>
    </recommendedName>
</protein>
<organism evidence="2 3">
    <name type="scientific">Chelatococcus caeni</name>
    <dbReference type="NCBI Taxonomy" id="1348468"/>
    <lineage>
        <taxon>Bacteria</taxon>
        <taxon>Pseudomonadati</taxon>
        <taxon>Pseudomonadota</taxon>
        <taxon>Alphaproteobacteria</taxon>
        <taxon>Hyphomicrobiales</taxon>
        <taxon>Chelatococcaceae</taxon>
        <taxon>Chelatococcus</taxon>
    </lineage>
</organism>
<name>A0A840C3V3_9HYPH</name>
<evidence type="ECO:0000313" key="3">
    <source>
        <dbReference type="Proteomes" id="UP000577362"/>
    </source>
</evidence>
<dbReference type="PANTHER" id="PTHR33993:SF14">
    <property type="entry name" value="GB|AAF24581.1"/>
    <property type="match status" value="1"/>
</dbReference>
<dbReference type="InterPro" id="IPR004360">
    <property type="entry name" value="Glyas_Fos-R_dOase_dom"/>
</dbReference>
<dbReference type="SUPFAM" id="SSF54593">
    <property type="entry name" value="Glyoxalase/Bleomycin resistance protein/Dihydroxybiphenyl dioxygenase"/>
    <property type="match status" value="1"/>
</dbReference>
<gene>
    <name evidence="2" type="ORF">GGR16_002126</name>
</gene>
<feature type="domain" description="VOC" evidence="1">
    <location>
        <begin position="4"/>
        <end position="121"/>
    </location>
</feature>
<dbReference type="InterPro" id="IPR029068">
    <property type="entry name" value="Glyas_Bleomycin-R_OHBP_Dase"/>
</dbReference>
<dbReference type="Pfam" id="PF00903">
    <property type="entry name" value="Glyoxalase"/>
    <property type="match status" value="1"/>
</dbReference>
<dbReference type="InterPro" id="IPR037523">
    <property type="entry name" value="VOC_core"/>
</dbReference>
<dbReference type="CDD" id="cd07247">
    <property type="entry name" value="SgaA_N_like"/>
    <property type="match status" value="1"/>
</dbReference>
<dbReference type="RefSeq" id="WP_183316567.1">
    <property type="nucleotide sequence ID" value="NZ_JACIEN010000002.1"/>
</dbReference>
<dbReference type="Proteomes" id="UP000577362">
    <property type="component" value="Unassembled WGS sequence"/>
</dbReference>
<accession>A0A840C3V3</accession>
<proteinExistence type="predicted"/>